<accession>A0AAE4CAD1</accession>
<evidence type="ECO:0000256" key="1">
    <source>
        <dbReference type="SAM" id="MobiDB-lite"/>
    </source>
</evidence>
<dbReference type="Proteomes" id="UP001183643">
    <property type="component" value="Unassembled WGS sequence"/>
</dbReference>
<name>A0AAE4CAD1_9ACTN</name>
<evidence type="ECO:0000313" key="3">
    <source>
        <dbReference type="Proteomes" id="UP001183643"/>
    </source>
</evidence>
<evidence type="ECO:0000313" key="2">
    <source>
        <dbReference type="EMBL" id="MDR7274500.1"/>
    </source>
</evidence>
<feature type="region of interest" description="Disordered" evidence="1">
    <location>
        <begin position="66"/>
        <end position="131"/>
    </location>
</feature>
<reference evidence="2" key="1">
    <citation type="submission" date="2023-07" db="EMBL/GenBank/DDBJ databases">
        <title>Sequencing the genomes of 1000 actinobacteria strains.</title>
        <authorList>
            <person name="Klenk H.-P."/>
        </authorList>
    </citation>
    <scope>NUCLEOTIDE SEQUENCE</scope>
    <source>
        <strain evidence="2">DSM 44707</strain>
    </source>
</reference>
<dbReference type="AlphaFoldDB" id="A0AAE4CAD1"/>
<proteinExistence type="predicted"/>
<comment type="caution">
    <text evidence="2">The sequence shown here is derived from an EMBL/GenBank/DDBJ whole genome shotgun (WGS) entry which is preliminary data.</text>
</comment>
<gene>
    <name evidence="2" type="ORF">J2S41_001278</name>
</gene>
<dbReference type="EMBL" id="JAVDYB010000001">
    <property type="protein sequence ID" value="MDR7274500.1"/>
    <property type="molecule type" value="Genomic_DNA"/>
</dbReference>
<sequence>MSSHSYINPESVFAQTALEMVATHGPDSGAPDDHMCDRCQSPLPCPPVRNAILVLEGAGLPVHPAGSAEARRAAAQSALGHPASRLGGSLLGTGSRDVTPPAPDAGDAALPDRLSEPAGEPADAAPARAIA</sequence>
<organism evidence="2 3">
    <name type="scientific">Catenuloplanes atrovinosus</name>
    <dbReference type="NCBI Taxonomy" id="137266"/>
    <lineage>
        <taxon>Bacteria</taxon>
        <taxon>Bacillati</taxon>
        <taxon>Actinomycetota</taxon>
        <taxon>Actinomycetes</taxon>
        <taxon>Micromonosporales</taxon>
        <taxon>Micromonosporaceae</taxon>
        <taxon>Catenuloplanes</taxon>
    </lineage>
</organism>
<keyword evidence="3" id="KW-1185">Reference proteome</keyword>
<protein>
    <submittedName>
        <fullName evidence="2">Uncharacterized protein</fullName>
    </submittedName>
</protein>
<dbReference type="RefSeq" id="WP_310364302.1">
    <property type="nucleotide sequence ID" value="NZ_JAVDYB010000001.1"/>
</dbReference>